<organism evidence="2">
    <name type="scientific">Triticum urartu</name>
    <name type="common">Red wild einkorn</name>
    <name type="synonym">Crithodium urartu</name>
    <dbReference type="NCBI Taxonomy" id="4572"/>
    <lineage>
        <taxon>Eukaryota</taxon>
        <taxon>Viridiplantae</taxon>
        <taxon>Streptophyta</taxon>
        <taxon>Embryophyta</taxon>
        <taxon>Tracheophyta</taxon>
        <taxon>Spermatophyta</taxon>
        <taxon>Magnoliopsida</taxon>
        <taxon>Liliopsida</taxon>
        <taxon>Poales</taxon>
        <taxon>Poaceae</taxon>
        <taxon>BOP clade</taxon>
        <taxon>Pooideae</taxon>
        <taxon>Triticodae</taxon>
        <taxon>Triticeae</taxon>
        <taxon>Triticinae</taxon>
        <taxon>Triticum</taxon>
    </lineage>
</organism>
<proteinExistence type="predicted"/>
<dbReference type="AlphaFoldDB" id="M7ZVZ0"/>
<evidence type="ECO:0000313" key="2">
    <source>
        <dbReference type="EMBL" id="EMS52294.1"/>
    </source>
</evidence>
<feature type="compositionally biased region" description="Basic residues" evidence="1">
    <location>
        <begin position="56"/>
        <end position="72"/>
    </location>
</feature>
<dbReference type="EMBL" id="KD209524">
    <property type="protein sequence ID" value="EMS52294.1"/>
    <property type="molecule type" value="Genomic_DNA"/>
</dbReference>
<sequence length="156" mass="17579">MDIQKFNPASLFSSLRSSTGARAWEIDEVALEIEDHVRELLVHRTMEAGSGDANRGSRRRTRRSSKRMHGSTRRMCASFRRMQGSSRRDAHGLAEDVAGDSSDARRELPTAGYDKTQATAENGLTEQGRLRRGDDHPRKLYRRAVAADEDGPRWPN</sequence>
<accession>M7ZVZ0</accession>
<feature type="region of interest" description="Disordered" evidence="1">
    <location>
        <begin position="48"/>
        <end position="156"/>
    </location>
</feature>
<feature type="compositionally biased region" description="Basic and acidic residues" evidence="1">
    <location>
        <begin position="128"/>
        <end position="138"/>
    </location>
</feature>
<evidence type="ECO:0000256" key="1">
    <source>
        <dbReference type="SAM" id="MobiDB-lite"/>
    </source>
</evidence>
<gene>
    <name evidence="2" type="ORF">TRIUR3_01181</name>
</gene>
<reference evidence="2" key="1">
    <citation type="journal article" date="2013" name="Nature">
        <title>Draft genome of the wheat A-genome progenitor Triticum urartu.</title>
        <authorList>
            <person name="Ling H.Q."/>
            <person name="Zhao S."/>
            <person name="Liu D."/>
            <person name="Wang J."/>
            <person name="Sun H."/>
            <person name="Zhang C."/>
            <person name="Fan H."/>
            <person name="Li D."/>
            <person name="Dong L."/>
            <person name="Tao Y."/>
            <person name="Gao C."/>
            <person name="Wu H."/>
            <person name="Li Y."/>
            <person name="Cui Y."/>
            <person name="Guo X."/>
            <person name="Zheng S."/>
            <person name="Wang B."/>
            <person name="Yu K."/>
            <person name="Liang Q."/>
            <person name="Yang W."/>
            <person name="Lou X."/>
            <person name="Chen J."/>
            <person name="Feng M."/>
            <person name="Jian J."/>
            <person name="Zhang X."/>
            <person name="Luo G."/>
            <person name="Jiang Y."/>
            <person name="Liu J."/>
            <person name="Wang Z."/>
            <person name="Sha Y."/>
            <person name="Zhang B."/>
            <person name="Wu H."/>
            <person name="Tang D."/>
            <person name="Shen Q."/>
            <person name="Xue P."/>
            <person name="Zou S."/>
            <person name="Wang X."/>
            <person name="Liu X."/>
            <person name="Wang F."/>
            <person name="Yang Y."/>
            <person name="An X."/>
            <person name="Dong Z."/>
            <person name="Zhang K."/>
            <person name="Zhang X."/>
            <person name="Luo M.C."/>
            <person name="Dvorak J."/>
            <person name="Tong Y."/>
            <person name="Wang J."/>
            <person name="Yang H."/>
            <person name="Li Z."/>
            <person name="Wang D."/>
            <person name="Zhang A."/>
            <person name="Wang J."/>
        </authorList>
    </citation>
    <scope>NUCLEOTIDE SEQUENCE</scope>
</reference>
<feature type="compositionally biased region" description="Polar residues" evidence="1">
    <location>
        <begin position="116"/>
        <end position="125"/>
    </location>
</feature>
<protein>
    <submittedName>
        <fullName evidence="2">Uncharacterized protein</fullName>
    </submittedName>
</protein>
<name>M7ZVZ0_TRIUA</name>